<dbReference type="NCBIfam" id="NF033580">
    <property type="entry name" value="transpos_IS5_3"/>
    <property type="match status" value="1"/>
</dbReference>
<dbReference type="GO" id="GO:0003677">
    <property type="term" value="F:DNA binding"/>
    <property type="evidence" value="ECO:0007669"/>
    <property type="project" value="InterPro"/>
</dbReference>
<dbReference type="EMBL" id="QXHD01000004">
    <property type="protein sequence ID" value="NEZ57537.1"/>
    <property type="molecule type" value="Genomic_DNA"/>
</dbReference>
<dbReference type="Proteomes" id="UP000481033">
    <property type="component" value="Unassembled WGS sequence"/>
</dbReference>
<accession>A0A6M0RMP2</accession>
<dbReference type="GO" id="GO:0006313">
    <property type="term" value="P:DNA transposition"/>
    <property type="evidence" value="ECO:0007669"/>
    <property type="project" value="InterPro"/>
</dbReference>
<dbReference type="Pfam" id="PF01609">
    <property type="entry name" value="DDE_Tnp_1"/>
    <property type="match status" value="1"/>
</dbReference>
<organism evidence="3 4">
    <name type="scientific">Adonisia turfae CCMR0081</name>
    <dbReference type="NCBI Taxonomy" id="2292702"/>
    <lineage>
        <taxon>Bacteria</taxon>
        <taxon>Bacillati</taxon>
        <taxon>Cyanobacteriota</taxon>
        <taxon>Adonisia</taxon>
        <taxon>Adonisia turfae</taxon>
    </lineage>
</organism>
<dbReference type="Pfam" id="PF13340">
    <property type="entry name" value="DUF4096"/>
    <property type="match status" value="1"/>
</dbReference>
<dbReference type="AlphaFoldDB" id="A0A6M0RMP2"/>
<keyword evidence="4" id="KW-1185">Reference proteome</keyword>
<evidence type="ECO:0000313" key="4">
    <source>
        <dbReference type="Proteomes" id="UP000481033"/>
    </source>
</evidence>
<dbReference type="InterPro" id="IPR025161">
    <property type="entry name" value="IS402-like_dom"/>
</dbReference>
<dbReference type="GO" id="GO:0004803">
    <property type="term" value="F:transposase activity"/>
    <property type="evidence" value="ECO:0007669"/>
    <property type="project" value="InterPro"/>
</dbReference>
<evidence type="ECO:0000313" key="3">
    <source>
        <dbReference type="EMBL" id="NEZ57537.1"/>
    </source>
</evidence>
<name>A0A6M0RMP2_9CYAN</name>
<feature type="domain" description="Insertion element IS402-like" evidence="2">
    <location>
        <begin position="9"/>
        <end position="82"/>
    </location>
</feature>
<gene>
    <name evidence="3" type="ORF">DXZ20_18060</name>
</gene>
<dbReference type="PANTHER" id="PTHR30007:SF0">
    <property type="entry name" value="TRANSPOSASE"/>
    <property type="match status" value="1"/>
</dbReference>
<evidence type="ECO:0000259" key="1">
    <source>
        <dbReference type="Pfam" id="PF01609"/>
    </source>
</evidence>
<reference evidence="3 4" key="1">
    <citation type="journal article" date="2020" name="Microb. Ecol.">
        <title>Ecogenomics of the Marine Benthic Filamentous Cyanobacterium Adonisia.</title>
        <authorList>
            <person name="Walter J.M."/>
            <person name="Coutinho F.H."/>
            <person name="Leomil L."/>
            <person name="Hargreaves P.I."/>
            <person name="Campeao M.E."/>
            <person name="Vieira V.V."/>
            <person name="Silva B.S."/>
            <person name="Fistarol G.O."/>
            <person name="Salomon P.S."/>
            <person name="Sawabe T."/>
            <person name="Mino S."/>
            <person name="Hosokawa M."/>
            <person name="Miyashita H."/>
            <person name="Maruyama F."/>
            <person name="van Verk M.C."/>
            <person name="Dutilh B.E."/>
            <person name="Thompson C.C."/>
            <person name="Thompson F.L."/>
        </authorList>
    </citation>
    <scope>NUCLEOTIDE SEQUENCE [LARGE SCALE GENOMIC DNA]</scope>
    <source>
        <strain evidence="3 4">CCMR0081</strain>
    </source>
</reference>
<proteinExistence type="predicted"/>
<protein>
    <submittedName>
        <fullName evidence="3">IS5 family transposase</fullName>
    </submittedName>
</protein>
<feature type="domain" description="Transposase IS4-like" evidence="1">
    <location>
        <begin position="99"/>
        <end position="225"/>
    </location>
</feature>
<sequence length="243" mass="27803">MCKAYSSNLTQAQFELIEPLIPPAKPGGRPREVDMWAVLNAILYVVVQGVKWRDIPGDLPAWSTVYTYFRNWRKDGTWLLIHDRLRGWVRADAGRQESPSEAIIDSQSVKSATMVHDEVGFDRAKSIKGRKRHTAVDTLGLVLRVVVTAANLPERAGGKQLLQQVQQMGRAVSRLYLIWVDGGYAGNPFLQWAMDSFRWVIQVVLRPKETKGFVLVKKRWVVENTQPQCRHPLQAEFCTYRWS</sequence>
<dbReference type="PANTHER" id="PTHR30007">
    <property type="entry name" value="PHP DOMAIN PROTEIN"/>
    <property type="match status" value="1"/>
</dbReference>
<dbReference type="InterPro" id="IPR002559">
    <property type="entry name" value="Transposase_11"/>
</dbReference>
<comment type="caution">
    <text evidence="3">The sequence shown here is derived from an EMBL/GenBank/DDBJ whole genome shotgun (WGS) entry which is preliminary data.</text>
</comment>
<evidence type="ECO:0000259" key="2">
    <source>
        <dbReference type="Pfam" id="PF13340"/>
    </source>
</evidence>